<proteinExistence type="predicted"/>
<name>A0A0B2WZP5_METAS</name>
<feature type="region of interest" description="Disordered" evidence="1">
    <location>
        <begin position="316"/>
        <end position="343"/>
    </location>
</feature>
<dbReference type="HOGENOM" id="CLU_019524_1_0_1"/>
<gene>
    <name evidence="2" type="ORF">MAM_04056</name>
</gene>
<dbReference type="STRING" id="1081103.A0A0B2WZP5"/>
<sequence length="343" mass="38815">MAFSSAVTAVHSRQATVQALNDYGTALKCMRNSFIDDPSQVSKTETLCGVYLLLLSQNFLSGLNDECLVHLQGLLYILDSQEARNDQDPFSSQIFDLASIIAITECVIDPRVHFKPWRTDLRKTSYYGPLNNYSVVDIRSTNLTVANLIDLPVFLQEPEYHLIELRTSYDLMRVEAGKIVPITMRLHEACATSLDMDYYKGYTICESSVCVLHALMAIIRKTLQVFHPCDSTLEEHEEAAANVVLASATRAWNFRPLGTTFMPKTLCLIWATTDDPNVKTKVEDMIESYRDEFRGDSWTKLALFFVQRFERLRKRVQKPMPHHPGQDATSPGSTNAESESVEV</sequence>
<dbReference type="AlphaFoldDB" id="A0A0B2WZP5"/>
<feature type="compositionally biased region" description="Polar residues" evidence="1">
    <location>
        <begin position="327"/>
        <end position="343"/>
    </location>
</feature>
<keyword evidence="3" id="KW-1185">Reference proteome</keyword>
<evidence type="ECO:0000256" key="1">
    <source>
        <dbReference type="SAM" id="MobiDB-lite"/>
    </source>
</evidence>
<dbReference type="EMBL" id="AZHE01000008">
    <property type="protein sequence ID" value="KHN98295.1"/>
    <property type="molecule type" value="Genomic_DNA"/>
</dbReference>
<dbReference type="RefSeq" id="XP_040679361.1">
    <property type="nucleotide sequence ID" value="XM_040822855.1"/>
</dbReference>
<accession>A0A0B2WZP5</accession>
<evidence type="ECO:0000313" key="3">
    <source>
        <dbReference type="Proteomes" id="UP000030816"/>
    </source>
</evidence>
<protein>
    <recommendedName>
        <fullName evidence="4">Transcription factor Cys6</fullName>
    </recommendedName>
</protein>
<evidence type="ECO:0000313" key="2">
    <source>
        <dbReference type="EMBL" id="KHN98295.1"/>
    </source>
</evidence>
<organism evidence="2 3">
    <name type="scientific">Metarhizium album (strain ARSEF 1941)</name>
    <dbReference type="NCBI Taxonomy" id="1081103"/>
    <lineage>
        <taxon>Eukaryota</taxon>
        <taxon>Fungi</taxon>
        <taxon>Dikarya</taxon>
        <taxon>Ascomycota</taxon>
        <taxon>Pezizomycotina</taxon>
        <taxon>Sordariomycetes</taxon>
        <taxon>Hypocreomycetidae</taxon>
        <taxon>Hypocreales</taxon>
        <taxon>Clavicipitaceae</taxon>
        <taxon>Metarhizium</taxon>
    </lineage>
</organism>
<dbReference type="OrthoDB" id="4314040at2759"/>
<comment type="caution">
    <text evidence="2">The sequence shown here is derived from an EMBL/GenBank/DDBJ whole genome shotgun (WGS) entry which is preliminary data.</text>
</comment>
<dbReference type="GeneID" id="63738511"/>
<evidence type="ECO:0008006" key="4">
    <source>
        <dbReference type="Google" id="ProtNLM"/>
    </source>
</evidence>
<dbReference type="Proteomes" id="UP000030816">
    <property type="component" value="Unassembled WGS sequence"/>
</dbReference>
<reference evidence="2 3" key="1">
    <citation type="journal article" date="2014" name="Proc. Natl. Acad. Sci. U.S.A.">
        <title>Trajectory and genomic determinants of fungal-pathogen speciation and host adaptation.</title>
        <authorList>
            <person name="Hu X."/>
            <person name="Xiao G."/>
            <person name="Zheng P."/>
            <person name="Shang Y."/>
            <person name="Su Y."/>
            <person name="Zhang X."/>
            <person name="Liu X."/>
            <person name="Zhan S."/>
            <person name="St Leger R.J."/>
            <person name="Wang C."/>
        </authorList>
    </citation>
    <scope>NUCLEOTIDE SEQUENCE [LARGE SCALE GENOMIC DNA]</scope>
    <source>
        <strain evidence="2 3">ARSEF 1941</strain>
    </source>
</reference>